<dbReference type="SUPFAM" id="SSF52540">
    <property type="entry name" value="P-loop containing nucleoside triphosphate hydrolases"/>
    <property type="match status" value="1"/>
</dbReference>
<accession>A0A7R8WMI0</accession>
<dbReference type="AlphaFoldDB" id="A0A7R8WMI0"/>
<keyword evidence="1" id="KW-0547">Nucleotide-binding</keyword>
<dbReference type="GO" id="GO:0043139">
    <property type="term" value="F:5'-3' DNA helicase activity"/>
    <property type="evidence" value="ECO:0007669"/>
    <property type="project" value="UniProtKB-EC"/>
</dbReference>
<gene>
    <name evidence="2" type="ORF">CTOB1V02_LOCUS9592</name>
</gene>
<dbReference type="InterPro" id="IPR000305">
    <property type="entry name" value="GIY-YIG_endonuc"/>
</dbReference>
<keyword evidence="1" id="KW-0234">DNA repair</keyword>
<keyword evidence="1" id="KW-0227">DNA damage</keyword>
<keyword evidence="1" id="KW-0347">Helicase</keyword>
<organism evidence="2">
    <name type="scientific">Cyprideis torosa</name>
    <dbReference type="NCBI Taxonomy" id="163714"/>
    <lineage>
        <taxon>Eukaryota</taxon>
        <taxon>Metazoa</taxon>
        <taxon>Ecdysozoa</taxon>
        <taxon>Arthropoda</taxon>
        <taxon>Crustacea</taxon>
        <taxon>Oligostraca</taxon>
        <taxon>Ostracoda</taxon>
        <taxon>Podocopa</taxon>
        <taxon>Podocopida</taxon>
        <taxon>Cytherocopina</taxon>
        <taxon>Cytheroidea</taxon>
        <taxon>Cytherideidae</taxon>
        <taxon>Cyprideis</taxon>
    </lineage>
</organism>
<dbReference type="InterPro" id="IPR051055">
    <property type="entry name" value="PIF1_helicase"/>
</dbReference>
<dbReference type="CDD" id="cd00719">
    <property type="entry name" value="GIY-YIG_SF"/>
    <property type="match status" value="1"/>
</dbReference>
<evidence type="ECO:0000256" key="1">
    <source>
        <dbReference type="RuleBase" id="RU363044"/>
    </source>
</evidence>
<dbReference type="GO" id="GO:0006281">
    <property type="term" value="P:DNA repair"/>
    <property type="evidence" value="ECO:0007669"/>
    <property type="project" value="UniProtKB-KW"/>
</dbReference>
<dbReference type="GO" id="GO:0005524">
    <property type="term" value="F:ATP binding"/>
    <property type="evidence" value="ECO:0007669"/>
    <property type="project" value="UniProtKB-KW"/>
</dbReference>
<dbReference type="PANTHER" id="PTHR47642">
    <property type="entry name" value="ATP-DEPENDENT DNA HELICASE"/>
    <property type="match status" value="1"/>
</dbReference>
<dbReference type="GO" id="GO:0006310">
    <property type="term" value="P:DNA recombination"/>
    <property type="evidence" value="ECO:0007669"/>
    <property type="project" value="UniProtKB-KW"/>
</dbReference>
<comment type="cofactor">
    <cofactor evidence="1">
        <name>Mg(2+)</name>
        <dbReference type="ChEBI" id="CHEBI:18420"/>
    </cofactor>
</comment>
<dbReference type="PANTHER" id="PTHR47642:SF5">
    <property type="entry name" value="ATP-DEPENDENT DNA HELICASE"/>
    <property type="match status" value="1"/>
</dbReference>
<dbReference type="OrthoDB" id="10053386at2759"/>
<keyword evidence="1" id="KW-0378">Hydrolase</keyword>
<evidence type="ECO:0000313" key="2">
    <source>
        <dbReference type="EMBL" id="CAD7231749.1"/>
    </source>
</evidence>
<dbReference type="EMBL" id="OB663841">
    <property type="protein sequence ID" value="CAD7231749.1"/>
    <property type="molecule type" value="Genomic_DNA"/>
</dbReference>
<dbReference type="PROSITE" id="PS50164">
    <property type="entry name" value="GIY_YIG"/>
    <property type="match status" value="1"/>
</dbReference>
<keyword evidence="1" id="KW-0067">ATP-binding</keyword>
<reference evidence="2" key="1">
    <citation type="submission" date="2020-11" db="EMBL/GenBank/DDBJ databases">
        <authorList>
            <person name="Tran Van P."/>
        </authorList>
    </citation>
    <scope>NUCLEOTIDE SEQUENCE</scope>
</reference>
<comment type="catalytic activity">
    <reaction evidence="1">
        <text>ATP + H2O = ADP + phosphate + H(+)</text>
        <dbReference type="Rhea" id="RHEA:13065"/>
        <dbReference type="ChEBI" id="CHEBI:15377"/>
        <dbReference type="ChEBI" id="CHEBI:15378"/>
        <dbReference type="ChEBI" id="CHEBI:30616"/>
        <dbReference type="ChEBI" id="CHEBI:43474"/>
        <dbReference type="ChEBI" id="CHEBI:456216"/>
        <dbReference type="EC" id="5.6.2.3"/>
    </reaction>
</comment>
<comment type="similarity">
    <text evidence="1">Belongs to the helicase family.</text>
</comment>
<dbReference type="InterPro" id="IPR010285">
    <property type="entry name" value="DNA_helicase_pif1-like_DEAD"/>
</dbReference>
<dbReference type="Pfam" id="PF05970">
    <property type="entry name" value="PIF1"/>
    <property type="match status" value="1"/>
</dbReference>
<dbReference type="Pfam" id="PF01541">
    <property type="entry name" value="GIY-YIG"/>
    <property type="match status" value="1"/>
</dbReference>
<sequence length="1253" mass="142116">MHWAFNCLLNQKLQFNSSRNVVRRGLEFLNVGTQSSRVGTEVGFGFEENDAKNRIYELANLQRQKSWKKFLTVTCNDRRTPGVRKLYEALESVVYDEYGDSVTLHDISRRIGGELLLQSQSEEKSVSRICGGPCFADEEYGTDYQSLVDLGIVEASEELHGEFNRFFMGELQKLQLHHCDATGGRCQKRVDLEGNTQCRFPFSAPCSQSYFEEFESYYSEEDMEVLRKADLAYCPGCLTTHDVPDTHGPVPELRGGKWHYAHGEGYKNIPTIPLLWAINQGASNAQQCDQRFNHAYLSSYAAKCEFGKTVVNVRDGGDFNLNTRGMENTKIAGPRFLAKLKEREEEKHKLLLREICVSEIAWFSLGLPYLITNVTFVHVSTKPGELRTATFRNKVHRNITGLSGAERAPHYMRIDMELPEWRLFTPTQVETLEEFCDSGYCLDNITRFCLRPPELIFVDNLELYFRFFSFSAKLKAYVVHEELAECPWVDAANRKVRIRSASFDQFVHFCERRNVQIGQRNEGVGELLREVIHPLVRIHGTAEEQGQFWKRFVVEDERPVVVVLKPLSATDPVKFLYHMALSMGNFVTERDLFRGSRNMLHILKKAGLLSDDCVVDDGVALLRKFVMTQLRFMSLSRRPFIKEIDLGLKVLKKVIEDGDMYHEPRMPLVTLQEMKESAERYLEKKKAENLERLGHVLLKVWPDFRITGAEEAPVRPFVTRADGQTVESFQQQRRTLQFILDGLTKQRHGEFVRFPLLLGFPGTGKSHLLLLAIGAAIAQGMNAVVTALTAERARSLAGIHLHSLLKISVSSGNVRRPGHLAELAVEALYRDPVHFAFVRSIDVLGLEEIGLLSAELLSVVDMILRGVKGRARPFGGVHVIATGDPGQLTPCDGRTVFGSVQMITTFAPLHLDHPVRSAGDEDLQRLIRLIHPGGFPGQGPVMSDEQVSEFVSILDRRCRQNVCSTPENLPDGITMVVGKKKAEEELEEDFVQRKKASRNDWRELLASDFVDNEGTWIPAAENVSSALNRKVLAKYKLFVFPGARIRMTENGTVSGQTFSQGQTGVVRGFAVEEDNIERQVRALLIKESKEEKRLCDYLRNLDILSENPRRVVESFAETQDLSDALPVAEVGCVYLLVNADDPRAFYIGETLNLRRRYNQHRTSSRTFGCRLRMDSIRLYCFVTGFQGGGFGVVYSLKNFETEWQSAAGRGGMSRHASELQQIGEDMIVRWNARKRYQELTMVKNIGSRRGAEE</sequence>
<proteinExistence type="inferred from homology"/>
<protein>
    <recommendedName>
        <fullName evidence="1">ATP-dependent DNA helicase</fullName>
        <ecNumber evidence="1">5.6.2.3</ecNumber>
    </recommendedName>
</protein>
<dbReference type="EC" id="5.6.2.3" evidence="1"/>
<dbReference type="GO" id="GO:0000723">
    <property type="term" value="P:telomere maintenance"/>
    <property type="evidence" value="ECO:0007669"/>
    <property type="project" value="InterPro"/>
</dbReference>
<dbReference type="InterPro" id="IPR027417">
    <property type="entry name" value="P-loop_NTPase"/>
</dbReference>
<keyword evidence="1" id="KW-0233">DNA recombination</keyword>
<dbReference type="GO" id="GO:0016787">
    <property type="term" value="F:hydrolase activity"/>
    <property type="evidence" value="ECO:0007669"/>
    <property type="project" value="UniProtKB-KW"/>
</dbReference>
<name>A0A7R8WMI0_9CRUS</name>
<dbReference type="Gene3D" id="3.40.50.300">
    <property type="entry name" value="P-loop containing nucleotide triphosphate hydrolases"/>
    <property type="match status" value="1"/>
</dbReference>